<dbReference type="GO" id="GO:0003677">
    <property type="term" value="F:DNA binding"/>
    <property type="evidence" value="ECO:0007669"/>
    <property type="project" value="UniProtKB-KW"/>
</dbReference>
<dbReference type="GO" id="GO:0003700">
    <property type="term" value="F:DNA-binding transcription factor activity"/>
    <property type="evidence" value="ECO:0007669"/>
    <property type="project" value="InterPro"/>
</dbReference>
<evidence type="ECO:0000256" key="4">
    <source>
        <dbReference type="ARBA" id="ARBA00023163"/>
    </source>
</evidence>
<dbReference type="RefSeq" id="WP_071658012.1">
    <property type="nucleotide sequence ID" value="NZ_MLCF01000118.1"/>
</dbReference>
<keyword evidence="3" id="KW-0238">DNA-binding</keyword>
<comment type="similarity">
    <text evidence="1">Belongs to the LysR transcriptional regulatory family.</text>
</comment>
<dbReference type="CDD" id="cd00090">
    <property type="entry name" value="HTH_ARSR"/>
    <property type="match status" value="1"/>
</dbReference>
<dbReference type="Proteomes" id="UP000243342">
    <property type="component" value="Unassembled WGS sequence"/>
</dbReference>
<dbReference type="InterPro" id="IPR005119">
    <property type="entry name" value="LysR_subst-bd"/>
</dbReference>
<organism evidence="6 7">
    <name type="scientific">Mangrovactinospora gilvigrisea</name>
    <dbReference type="NCBI Taxonomy" id="1428644"/>
    <lineage>
        <taxon>Bacteria</taxon>
        <taxon>Bacillati</taxon>
        <taxon>Actinomycetota</taxon>
        <taxon>Actinomycetes</taxon>
        <taxon>Kitasatosporales</taxon>
        <taxon>Streptomycetaceae</taxon>
        <taxon>Mangrovactinospora</taxon>
    </lineage>
</organism>
<keyword evidence="2" id="KW-0805">Transcription regulation</keyword>
<evidence type="ECO:0000256" key="1">
    <source>
        <dbReference type="ARBA" id="ARBA00009437"/>
    </source>
</evidence>
<dbReference type="AlphaFoldDB" id="A0A1J7BBI1"/>
<dbReference type="PANTHER" id="PTHR30346">
    <property type="entry name" value="TRANSCRIPTIONAL DUAL REGULATOR HCAR-RELATED"/>
    <property type="match status" value="1"/>
</dbReference>
<dbReference type="Gene3D" id="1.10.10.10">
    <property type="entry name" value="Winged helix-like DNA-binding domain superfamily/Winged helix DNA-binding domain"/>
    <property type="match status" value="1"/>
</dbReference>
<evidence type="ECO:0000256" key="3">
    <source>
        <dbReference type="ARBA" id="ARBA00023125"/>
    </source>
</evidence>
<dbReference type="SUPFAM" id="SSF46785">
    <property type="entry name" value="Winged helix' DNA-binding domain"/>
    <property type="match status" value="1"/>
</dbReference>
<dbReference type="InterPro" id="IPR011991">
    <property type="entry name" value="ArsR-like_HTH"/>
</dbReference>
<evidence type="ECO:0000313" key="6">
    <source>
        <dbReference type="EMBL" id="OIV36039.1"/>
    </source>
</evidence>
<dbReference type="PANTHER" id="PTHR30346:SF29">
    <property type="entry name" value="LYSR SUBSTRATE-BINDING"/>
    <property type="match status" value="1"/>
</dbReference>
<dbReference type="PROSITE" id="PS50931">
    <property type="entry name" value="HTH_LYSR"/>
    <property type="match status" value="1"/>
</dbReference>
<sequence>MIDHRVRALRALAREGTVTAAAEALHLTPSTVSVQLRQLAAELGVRLLEQDGRRVRLTPAARVLLEHAEVMYGEWERLQQDLERFRPGDGGPRRLRVTAVASALAAVVAPAVRALSLENGRAAVAVEVTEDPEEDRLRLLAAGTVDAAVVIPVAGEPALREAERLGIRQFPLLTEPMDLLVPAGHRLARRSAVAFRELADESWIRAGDPRDQHQLLLAAAEAAGFRPRVAHGAVDWHAVAGLVGQGFGVCLYPRTAPDPSGPAAAAARRVRLSGGGAAGAVPSRRIVAAVREGADESPGVARLLLALQDAGRRVAERQTPDPAP</sequence>
<gene>
    <name evidence="6" type="ORF">BIV57_18485</name>
</gene>
<dbReference type="OrthoDB" id="4131546at2"/>
<dbReference type="Pfam" id="PF00126">
    <property type="entry name" value="HTH_1"/>
    <property type="match status" value="1"/>
</dbReference>
<accession>A0A1J7BBI1</accession>
<keyword evidence="7" id="KW-1185">Reference proteome</keyword>
<feature type="domain" description="HTH lysR-type" evidence="5">
    <location>
        <begin position="1"/>
        <end position="58"/>
    </location>
</feature>
<dbReference type="InterPro" id="IPR000847">
    <property type="entry name" value="LysR_HTH_N"/>
</dbReference>
<keyword evidence="4" id="KW-0804">Transcription</keyword>
<dbReference type="Gene3D" id="3.40.190.10">
    <property type="entry name" value="Periplasmic binding protein-like II"/>
    <property type="match status" value="2"/>
</dbReference>
<protein>
    <recommendedName>
        <fullName evidence="5">HTH lysR-type domain-containing protein</fullName>
    </recommendedName>
</protein>
<reference evidence="6 7" key="1">
    <citation type="submission" date="2016-10" db="EMBL/GenBank/DDBJ databases">
        <title>Genome sequence of Streptomyces gilvigriseus MUSC 26.</title>
        <authorList>
            <person name="Lee L.-H."/>
            <person name="Ser H.-L."/>
        </authorList>
    </citation>
    <scope>NUCLEOTIDE SEQUENCE [LARGE SCALE GENOMIC DNA]</scope>
    <source>
        <strain evidence="6 7">MUSC 26</strain>
    </source>
</reference>
<dbReference type="SUPFAM" id="SSF53850">
    <property type="entry name" value="Periplasmic binding protein-like II"/>
    <property type="match status" value="1"/>
</dbReference>
<name>A0A1J7BBI1_9ACTN</name>
<dbReference type="InterPro" id="IPR036388">
    <property type="entry name" value="WH-like_DNA-bd_sf"/>
</dbReference>
<comment type="caution">
    <text evidence="6">The sequence shown here is derived from an EMBL/GenBank/DDBJ whole genome shotgun (WGS) entry which is preliminary data.</text>
</comment>
<dbReference type="Pfam" id="PF03466">
    <property type="entry name" value="LysR_substrate"/>
    <property type="match status" value="1"/>
</dbReference>
<dbReference type="EMBL" id="MLCF01000118">
    <property type="protein sequence ID" value="OIV36039.1"/>
    <property type="molecule type" value="Genomic_DNA"/>
</dbReference>
<evidence type="ECO:0000259" key="5">
    <source>
        <dbReference type="PROSITE" id="PS50931"/>
    </source>
</evidence>
<dbReference type="GO" id="GO:0032993">
    <property type="term" value="C:protein-DNA complex"/>
    <property type="evidence" value="ECO:0007669"/>
    <property type="project" value="TreeGrafter"/>
</dbReference>
<proteinExistence type="inferred from homology"/>
<evidence type="ECO:0000256" key="2">
    <source>
        <dbReference type="ARBA" id="ARBA00023015"/>
    </source>
</evidence>
<evidence type="ECO:0000313" key="7">
    <source>
        <dbReference type="Proteomes" id="UP000243342"/>
    </source>
</evidence>
<dbReference type="STRING" id="1428644.BIV57_18485"/>
<dbReference type="InterPro" id="IPR036390">
    <property type="entry name" value="WH_DNA-bd_sf"/>
</dbReference>